<dbReference type="InterPro" id="IPR037401">
    <property type="entry name" value="SnoaL-like"/>
</dbReference>
<name>A0A4R9BLM8_9MICO</name>
<gene>
    <name evidence="2" type="ORF">E3T61_14340</name>
</gene>
<dbReference type="AlphaFoldDB" id="A0A4R9BLM8"/>
<proteinExistence type="predicted"/>
<feature type="domain" description="SnoaL-like" evidence="1">
    <location>
        <begin position="12"/>
        <end position="109"/>
    </location>
</feature>
<dbReference type="OrthoDB" id="3542814at2"/>
<protein>
    <submittedName>
        <fullName evidence="2">Nuclear transport factor 2 family protein</fullName>
    </submittedName>
</protein>
<organism evidence="2 3">
    <name type="scientific">Cryobacterium lactosi</name>
    <dbReference type="NCBI Taxonomy" id="1259202"/>
    <lineage>
        <taxon>Bacteria</taxon>
        <taxon>Bacillati</taxon>
        <taxon>Actinomycetota</taxon>
        <taxon>Actinomycetes</taxon>
        <taxon>Micrococcales</taxon>
        <taxon>Microbacteriaceae</taxon>
        <taxon>Cryobacterium</taxon>
    </lineage>
</organism>
<dbReference type="EMBL" id="SOHM01000031">
    <property type="protein sequence ID" value="TFD87039.1"/>
    <property type="molecule type" value="Genomic_DNA"/>
</dbReference>
<dbReference type="Pfam" id="PF12680">
    <property type="entry name" value="SnoaL_2"/>
    <property type="match status" value="1"/>
</dbReference>
<comment type="caution">
    <text evidence="2">The sequence shown here is derived from an EMBL/GenBank/DDBJ whole genome shotgun (WGS) entry which is preliminary data.</text>
</comment>
<dbReference type="Proteomes" id="UP000298468">
    <property type="component" value="Unassembled WGS sequence"/>
</dbReference>
<evidence type="ECO:0000313" key="3">
    <source>
        <dbReference type="Proteomes" id="UP000298468"/>
    </source>
</evidence>
<accession>A0A4R9BLM8</accession>
<dbReference type="InterPro" id="IPR032710">
    <property type="entry name" value="NTF2-like_dom_sf"/>
</dbReference>
<sequence length="126" mass="13803">MTDLDALTKLEAAINSHDANSVAACFSADYVSETPHHPSRNFEGRATVLRNWTAILSRFPNLTARVLRRAITGDEVWSEWAMDGTAGDGTSAGIVGPVIWRTDSNGLVTWARFYLEPATDEPIRPS</sequence>
<keyword evidence="3" id="KW-1185">Reference proteome</keyword>
<dbReference type="SUPFAM" id="SSF54427">
    <property type="entry name" value="NTF2-like"/>
    <property type="match status" value="1"/>
</dbReference>
<dbReference type="Gene3D" id="3.10.450.50">
    <property type="match status" value="1"/>
</dbReference>
<reference evidence="2 3" key="1">
    <citation type="submission" date="2019-03" db="EMBL/GenBank/DDBJ databases">
        <title>Genomics of glacier-inhabiting Cryobacterium strains.</title>
        <authorList>
            <person name="Liu Q."/>
            <person name="Xin Y.-H."/>
        </authorList>
    </citation>
    <scope>NUCLEOTIDE SEQUENCE [LARGE SCALE GENOMIC DNA]</scope>
    <source>
        <strain evidence="2 3">Sr59</strain>
    </source>
</reference>
<dbReference type="RefSeq" id="WP_134641520.1">
    <property type="nucleotide sequence ID" value="NZ_SOHM01000031.1"/>
</dbReference>
<evidence type="ECO:0000259" key="1">
    <source>
        <dbReference type="Pfam" id="PF12680"/>
    </source>
</evidence>
<evidence type="ECO:0000313" key="2">
    <source>
        <dbReference type="EMBL" id="TFD87039.1"/>
    </source>
</evidence>